<dbReference type="PROSITE" id="PS50011">
    <property type="entry name" value="PROTEIN_KINASE_DOM"/>
    <property type="match status" value="1"/>
</dbReference>
<evidence type="ECO:0000313" key="3">
    <source>
        <dbReference type="Proteomes" id="UP000298030"/>
    </source>
</evidence>
<dbReference type="GO" id="GO:0005524">
    <property type="term" value="F:ATP binding"/>
    <property type="evidence" value="ECO:0007669"/>
    <property type="project" value="InterPro"/>
</dbReference>
<evidence type="ECO:0000313" key="2">
    <source>
        <dbReference type="EMBL" id="TEB25515.1"/>
    </source>
</evidence>
<reference evidence="2 3" key="1">
    <citation type="journal article" date="2019" name="Nat. Ecol. Evol.">
        <title>Megaphylogeny resolves global patterns of mushroom evolution.</title>
        <authorList>
            <person name="Varga T."/>
            <person name="Krizsan K."/>
            <person name="Foldi C."/>
            <person name="Dima B."/>
            <person name="Sanchez-Garcia M."/>
            <person name="Sanchez-Ramirez S."/>
            <person name="Szollosi G.J."/>
            <person name="Szarkandi J.G."/>
            <person name="Papp V."/>
            <person name="Albert L."/>
            <person name="Andreopoulos W."/>
            <person name="Angelini C."/>
            <person name="Antonin V."/>
            <person name="Barry K.W."/>
            <person name="Bougher N.L."/>
            <person name="Buchanan P."/>
            <person name="Buyck B."/>
            <person name="Bense V."/>
            <person name="Catcheside P."/>
            <person name="Chovatia M."/>
            <person name="Cooper J."/>
            <person name="Damon W."/>
            <person name="Desjardin D."/>
            <person name="Finy P."/>
            <person name="Geml J."/>
            <person name="Haridas S."/>
            <person name="Hughes K."/>
            <person name="Justo A."/>
            <person name="Karasinski D."/>
            <person name="Kautmanova I."/>
            <person name="Kiss B."/>
            <person name="Kocsube S."/>
            <person name="Kotiranta H."/>
            <person name="LaButti K.M."/>
            <person name="Lechner B.E."/>
            <person name="Liimatainen K."/>
            <person name="Lipzen A."/>
            <person name="Lukacs Z."/>
            <person name="Mihaltcheva S."/>
            <person name="Morgado L.N."/>
            <person name="Niskanen T."/>
            <person name="Noordeloos M.E."/>
            <person name="Ohm R.A."/>
            <person name="Ortiz-Santana B."/>
            <person name="Ovrebo C."/>
            <person name="Racz N."/>
            <person name="Riley R."/>
            <person name="Savchenko A."/>
            <person name="Shiryaev A."/>
            <person name="Soop K."/>
            <person name="Spirin V."/>
            <person name="Szebenyi C."/>
            <person name="Tomsovsky M."/>
            <person name="Tulloss R.E."/>
            <person name="Uehling J."/>
            <person name="Grigoriev I.V."/>
            <person name="Vagvolgyi C."/>
            <person name="Papp T."/>
            <person name="Martin F.M."/>
            <person name="Miettinen O."/>
            <person name="Hibbett D.S."/>
            <person name="Nagy L.G."/>
        </authorList>
    </citation>
    <scope>NUCLEOTIDE SEQUENCE [LARGE SCALE GENOMIC DNA]</scope>
    <source>
        <strain evidence="2 3">FP101781</strain>
    </source>
</reference>
<evidence type="ECO:0000259" key="1">
    <source>
        <dbReference type="PROSITE" id="PS50011"/>
    </source>
</evidence>
<organism evidence="2 3">
    <name type="scientific">Coprinellus micaceus</name>
    <name type="common">Glistening ink-cap mushroom</name>
    <name type="synonym">Coprinus micaceus</name>
    <dbReference type="NCBI Taxonomy" id="71717"/>
    <lineage>
        <taxon>Eukaryota</taxon>
        <taxon>Fungi</taxon>
        <taxon>Dikarya</taxon>
        <taxon>Basidiomycota</taxon>
        <taxon>Agaricomycotina</taxon>
        <taxon>Agaricomycetes</taxon>
        <taxon>Agaricomycetidae</taxon>
        <taxon>Agaricales</taxon>
        <taxon>Agaricineae</taxon>
        <taxon>Psathyrellaceae</taxon>
        <taxon>Coprinellus</taxon>
    </lineage>
</organism>
<dbReference type="InterPro" id="IPR011009">
    <property type="entry name" value="Kinase-like_dom_sf"/>
</dbReference>
<keyword evidence="3" id="KW-1185">Reference proteome</keyword>
<sequence>MDADETNPHGLHHGYGKEVDVWSLGCVAGEILRNAHEAHKVLFGKDDRFRKYATGNRRVQFGILERYIQTDNHFRVDIVYQLLHIDPQRRLILDKIPTHPFFAFWLMEKPRFPKGKAYQGLLSPRQL</sequence>
<dbReference type="AlphaFoldDB" id="A0A4Y7SUG4"/>
<feature type="domain" description="Protein kinase" evidence="1">
    <location>
        <begin position="1"/>
        <end position="102"/>
    </location>
</feature>
<dbReference type="Gene3D" id="1.10.510.10">
    <property type="entry name" value="Transferase(Phosphotransferase) domain 1"/>
    <property type="match status" value="1"/>
</dbReference>
<proteinExistence type="predicted"/>
<comment type="caution">
    <text evidence="2">The sequence shown here is derived from an EMBL/GenBank/DDBJ whole genome shotgun (WGS) entry which is preliminary data.</text>
</comment>
<dbReference type="GO" id="GO:0004672">
    <property type="term" value="F:protein kinase activity"/>
    <property type="evidence" value="ECO:0007669"/>
    <property type="project" value="InterPro"/>
</dbReference>
<gene>
    <name evidence="2" type="ORF">FA13DRAFT_1158541</name>
</gene>
<dbReference type="EMBL" id="QPFP01000056">
    <property type="protein sequence ID" value="TEB25515.1"/>
    <property type="molecule type" value="Genomic_DNA"/>
</dbReference>
<accession>A0A4Y7SUG4</accession>
<name>A0A4Y7SUG4_COPMI</name>
<dbReference type="Proteomes" id="UP000298030">
    <property type="component" value="Unassembled WGS sequence"/>
</dbReference>
<protein>
    <recommendedName>
        <fullName evidence="1">Protein kinase domain-containing protein</fullName>
    </recommendedName>
</protein>
<dbReference type="OrthoDB" id="10252171at2759"/>
<dbReference type="SUPFAM" id="SSF56112">
    <property type="entry name" value="Protein kinase-like (PK-like)"/>
    <property type="match status" value="1"/>
</dbReference>
<dbReference type="InterPro" id="IPR000719">
    <property type="entry name" value="Prot_kinase_dom"/>
</dbReference>